<keyword evidence="1" id="KW-0001">2Fe-2S</keyword>
<dbReference type="GO" id="GO:0051537">
    <property type="term" value="F:2 iron, 2 sulfur cluster binding"/>
    <property type="evidence" value="ECO:0007669"/>
    <property type="project" value="UniProtKB-KW"/>
</dbReference>
<evidence type="ECO:0000256" key="4">
    <source>
        <dbReference type="ARBA" id="ARBA00023014"/>
    </source>
</evidence>
<keyword evidence="4" id="KW-0411">Iron-sulfur</keyword>
<evidence type="ECO:0000256" key="3">
    <source>
        <dbReference type="ARBA" id="ARBA00023004"/>
    </source>
</evidence>
<evidence type="ECO:0000313" key="8">
    <source>
        <dbReference type="Proteomes" id="UP000494108"/>
    </source>
</evidence>
<gene>
    <name evidence="7" type="ORF">LMG3431_02615</name>
</gene>
<dbReference type="PROSITE" id="PS51296">
    <property type="entry name" value="RIESKE"/>
    <property type="match status" value="1"/>
</dbReference>
<dbReference type="SUPFAM" id="SSF50022">
    <property type="entry name" value="ISP domain"/>
    <property type="match status" value="1"/>
</dbReference>
<accession>A0A6S6YY55</accession>
<evidence type="ECO:0000256" key="2">
    <source>
        <dbReference type="ARBA" id="ARBA00022723"/>
    </source>
</evidence>
<proteinExistence type="predicted"/>
<dbReference type="GO" id="GO:0046872">
    <property type="term" value="F:metal ion binding"/>
    <property type="evidence" value="ECO:0007669"/>
    <property type="project" value="UniProtKB-KW"/>
</dbReference>
<keyword evidence="2" id="KW-0479">Metal-binding</keyword>
<dbReference type="AlphaFoldDB" id="A0A6S6YY55"/>
<name>A0A6S6YY55_9BURK</name>
<sequence>MDVDDYTEEGSFTLVLDGCRYRIPAHCPHRAGRLAHGHINQARMTITCPLHHSVFSLESGVQLAGPACGALSVRSQPLSSSDSAGDVPFNHDYAREE</sequence>
<reference evidence="7 8" key="1">
    <citation type="submission" date="2020-04" db="EMBL/GenBank/DDBJ databases">
        <authorList>
            <person name="De Canck E."/>
        </authorList>
    </citation>
    <scope>NUCLEOTIDE SEQUENCE [LARGE SCALE GENOMIC DNA]</scope>
    <source>
        <strain evidence="7 8">LMG 3431</strain>
    </source>
</reference>
<evidence type="ECO:0000313" key="7">
    <source>
        <dbReference type="EMBL" id="CAB3647958.1"/>
    </source>
</evidence>
<dbReference type="Gene3D" id="2.102.10.10">
    <property type="entry name" value="Rieske [2Fe-2S] iron-sulphur domain"/>
    <property type="match status" value="1"/>
</dbReference>
<dbReference type="EMBL" id="CADIJX010000003">
    <property type="protein sequence ID" value="CAB3647958.1"/>
    <property type="molecule type" value="Genomic_DNA"/>
</dbReference>
<dbReference type="Proteomes" id="UP000494108">
    <property type="component" value="Unassembled WGS sequence"/>
</dbReference>
<dbReference type="Pfam" id="PF00355">
    <property type="entry name" value="Rieske"/>
    <property type="match status" value="1"/>
</dbReference>
<dbReference type="InterPro" id="IPR036922">
    <property type="entry name" value="Rieske_2Fe-2S_sf"/>
</dbReference>
<feature type="region of interest" description="Disordered" evidence="5">
    <location>
        <begin position="75"/>
        <end position="97"/>
    </location>
</feature>
<evidence type="ECO:0000256" key="5">
    <source>
        <dbReference type="SAM" id="MobiDB-lite"/>
    </source>
</evidence>
<keyword evidence="8" id="KW-1185">Reference proteome</keyword>
<evidence type="ECO:0000256" key="1">
    <source>
        <dbReference type="ARBA" id="ARBA00022714"/>
    </source>
</evidence>
<organism evidence="7 8">
    <name type="scientific">Achromobacter pestifer</name>
    <dbReference type="NCBI Taxonomy" id="1353889"/>
    <lineage>
        <taxon>Bacteria</taxon>
        <taxon>Pseudomonadati</taxon>
        <taxon>Pseudomonadota</taxon>
        <taxon>Betaproteobacteria</taxon>
        <taxon>Burkholderiales</taxon>
        <taxon>Alcaligenaceae</taxon>
        <taxon>Achromobacter</taxon>
    </lineage>
</organism>
<evidence type="ECO:0000259" key="6">
    <source>
        <dbReference type="PROSITE" id="PS51296"/>
    </source>
</evidence>
<protein>
    <recommendedName>
        <fullName evidence="6">Rieske domain-containing protein</fullName>
    </recommendedName>
</protein>
<feature type="domain" description="Rieske" evidence="6">
    <location>
        <begin position="17"/>
        <end position="73"/>
    </location>
</feature>
<dbReference type="InterPro" id="IPR017941">
    <property type="entry name" value="Rieske_2Fe-2S"/>
</dbReference>
<keyword evidence="3" id="KW-0408">Iron</keyword>
<dbReference type="RefSeq" id="WP_175174919.1">
    <property type="nucleotide sequence ID" value="NZ_CADIJX010000003.1"/>
</dbReference>